<dbReference type="CDD" id="cd01335">
    <property type="entry name" value="Radical_SAM"/>
    <property type="match status" value="1"/>
</dbReference>
<evidence type="ECO:0000256" key="4">
    <source>
        <dbReference type="ARBA" id="ARBA00023004"/>
    </source>
</evidence>
<evidence type="ECO:0000313" key="6">
    <source>
        <dbReference type="EMBL" id="RHH74812.1"/>
    </source>
</evidence>
<keyword evidence="2" id="KW-0949">S-adenosyl-L-methionine</keyword>
<dbReference type="InterPro" id="IPR007197">
    <property type="entry name" value="rSAM"/>
</dbReference>
<keyword evidence="4" id="KW-0408">Iron</keyword>
<dbReference type="SFLD" id="SFLDG01067">
    <property type="entry name" value="SPASM/twitch_domain_containing"/>
    <property type="match status" value="1"/>
</dbReference>
<dbReference type="PANTHER" id="PTHR11228">
    <property type="entry name" value="RADICAL SAM DOMAIN PROTEIN"/>
    <property type="match status" value="1"/>
</dbReference>
<dbReference type="GO" id="GO:0003824">
    <property type="term" value="F:catalytic activity"/>
    <property type="evidence" value="ECO:0007669"/>
    <property type="project" value="InterPro"/>
</dbReference>
<dbReference type="AlphaFoldDB" id="A0A3R6L6Y5"/>
<dbReference type="InterPro" id="IPR023885">
    <property type="entry name" value="4Fe4S-binding_SPASM_dom"/>
</dbReference>
<dbReference type="Proteomes" id="UP000284548">
    <property type="component" value="Unassembled WGS sequence"/>
</dbReference>
<dbReference type="GO" id="GO:0046872">
    <property type="term" value="F:metal ion binding"/>
    <property type="evidence" value="ECO:0007669"/>
    <property type="project" value="UniProtKB-KW"/>
</dbReference>
<dbReference type="PANTHER" id="PTHR11228:SF7">
    <property type="entry name" value="PQQA PEPTIDE CYCLASE"/>
    <property type="match status" value="1"/>
</dbReference>
<dbReference type="Pfam" id="PF04055">
    <property type="entry name" value="Radical_SAM"/>
    <property type="match status" value="1"/>
</dbReference>
<organism evidence="6 7">
    <name type="scientific">Segatella copri</name>
    <dbReference type="NCBI Taxonomy" id="165179"/>
    <lineage>
        <taxon>Bacteria</taxon>
        <taxon>Pseudomonadati</taxon>
        <taxon>Bacteroidota</taxon>
        <taxon>Bacteroidia</taxon>
        <taxon>Bacteroidales</taxon>
        <taxon>Prevotellaceae</taxon>
        <taxon>Segatella</taxon>
    </lineage>
</organism>
<evidence type="ECO:0000256" key="3">
    <source>
        <dbReference type="ARBA" id="ARBA00022723"/>
    </source>
</evidence>
<name>A0A3R6L6Y5_9BACT</name>
<dbReference type="NCBIfam" id="TIGR04085">
    <property type="entry name" value="rSAM_more_4Fe4S"/>
    <property type="match status" value="1"/>
</dbReference>
<evidence type="ECO:0000256" key="1">
    <source>
        <dbReference type="ARBA" id="ARBA00001966"/>
    </source>
</evidence>
<keyword evidence="3" id="KW-0479">Metal-binding</keyword>
<accession>A0A3R6L6Y5</accession>
<dbReference type="EMBL" id="QRKB01000078">
    <property type="protein sequence ID" value="RHH74812.1"/>
    <property type="molecule type" value="Genomic_DNA"/>
</dbReference>
<keyword evidence="5" id="KW-0411">Iron-sulfur</keyword>
<proteinExistence type="predicted"/>
<evidence type="ECO:0000256" key="5">
    <source>
        <dbReference type="ARBA" id="ARBA00023014"/>
    </source>
</evidence>
<reference evidence="6 7" key="1">
    <citation type="submission" date="2018-08" db="EMBL/GenBank/DDBJ databases">
        <title>A genome reference for cultivated species of the human gut microbiota.</title>
        <authorList>
            <person name="Zou Y."/>
            <person name="Xue W."/>
            <person name="Luo G."/>
        </authorList>
    </citation>
    <scope>NUCLEOTIDE SEQUENCE [LARGE SCALE GENOMIC DNA]</scope>
    <source>
        <strain evidence="6 7">AM16-54</strain>
    </source>
</reference>
<dbReference type="InterPro" id="IPR058240">
    <property type="entry name" value="rSAM_sf"/>
</dbReference>
<comment type="caution">
    <text evidence="6">The sequence shown here is derived from an EMBL/GenBank/DDBJ whole genome shotgun (WGS) entry which is preliminary data.</text>
</comment>
<dbReference type="CDD" id="cd21109">
    <property type="entry name" value="SPASM"/>
    <property type="match status" value="1"/>
</dbReference>
<dbReference type="InterPro" id="IPR050377">
    <property type="entry name" value="Radical_SAM_PqqE_MftC-like"/>
</dbReference>
<comment type="cofactor">
    <cofactor evidence="1">
        <name>[4Fe-4S] cluster</name>
        <dbReference type="ChEBI" id="CHEBI:49883"/>
    </cofactor>
</comment>
<sequence>MKYILFNENLVLKPDEGRTLILASLVGRNLLIGQDDSFTDIIHPIYAMILCFVDGREINECVNEAASYLSVPKELVLNFINSLVDNPKQVILSGKKGNSVFPPYTIVSMQSPSQIKRYSPNLFKYDQIDLRMKRHLTPSTITLMFNNICVTNCIYCYQDKSHVAKCTIPLERIKELIREAYKLNVNTFDVIGGEFFLYKYWRDVLAELRRYGYNPYLSTKMPLQENDVQFLAKLKVRDIQISLDSCIEEHLIESINVRKGYVAEMLKSLMLLEKYGILVKVHSVLTKYTKDIADMRSIYNVLKNLKNIEDWHVVKGEETLYPRTDYSNIEIDSLSYNNIVNYLKDLSDSSGMSIHYPKLEQIQIVNNTIDKLKQAESHFFNRAFCSGLFSSLYILPDGQVTMCEQLYWNKRFIIGNVKSNSILEIWNSKEAKSLYEIKQEDFPEDSLCHSCGKFKECRTFRQVCYRDIIRKYGSQKWYYPDVKCPYNNQK</sequence>
<dbReference type="SUPFAM" id="SSF102114">
    <property type="entry name" value="Radical SAM enzymes"/>
    <property type="match status" value="1"/>
</dbReference>
<dbReference type="PROSITE" id="PS51918">
    <property type="entry name" value="RADICAL_SAM"/>
    <property type="match status" value="1"/>
</dbReference>
<protein>
    <submittedName>
        <fullName evidence="6">Radical SAM protein</fullName>
    </submittedName>
</protein>
<evidence type="ECO:0000256" key="2">
    <source>
        <dbReference type="ARBA" id="ARBA00022691"/>
    </source>
</evidence>
<dbReference type="Pfam" id="PF13186">
    <property type="entry name" value="SPASM"/>
    <property type="match status" value="1"/>
</dbReference>
<dbReference type="RefSeq" id="WP_118255921.1">
    <property type="nucleotide sequence ID" value="NZ_CP042464.1"/>
</dbReference>
<gene>
    <name evidence="6" type="ORF">DW192_15725</name>
</gene>
<dbReference type="Gene3D" id="3.20.20.70">
    <property type="entry name" value="Aldolase class I"/>
    <property type="match status" value="1"/>
</dbReference>
<dbReference type="GO" id="GO:0006783">
    <property type="term" value="P:heme biosynthetic process"/>
    <property type="evidence" value="ECO:0007669"/>
    <property type="project" value="TreeGrafter"/>
</dbReference>
<dbReference type="GO" id="GO:0051536">
    <property type="term" value="F:iron-sulfur cluster binding"/>
    <property type="evidence" value="ECO:0007669"/>
    <property type="project" value="UniProtKB-KW"/>
</dbReference>
<evidence type="ECO:0000313" key="7">
    <source>
        <dbReference type="Proteomes" id="UP000284548"/>
    </source>
</evidence>
<dbReference type="SFLD" id="SFLDS00029">
    <property type="entry name" value="Radical_SAM"/>
    <property type="match status" value="1"/>
</dbReference>
<dbReference type="InterPro" id="IPR013785">
    <property type="entry name" value="Aldolase_TIM"/>
</dbReference>